<protein>
    <submittedName>
        <fullName evidence="2">Uncharacterized protein</fullName>
    </submittedName>
</protein>
<dbReference type="EMBL" id="EU595737">
    <property type="protein sequence ID" value="ACD38714.1"/>
    <property type="molecule type" value="Genomic_DNA"/>
</dbReference>
<evidence type="ECO:0000256" key="1">
    <source>
        <dbReference type="SAM" id="MobiDB-lite"/>
    </source>
</evidence>
<accession>B3G102</accession>
<reference evidence="2" key="1">
    <citation type="journal article" date="2008" name="Genomics">
        <title>Large-insert genome analysis technology detects structural variation in Pseudomonas aeruginosa clinical strains from cystic fibrosis patients.</title>
        <authorList>
            <person name="Hayden H.S."/>
            <person name="Gillett W."/>
            <person name="Saenphimmachak C."/>
            <person name="Lim R."/>
            <person name="Zhou Y."/>
            <person name="Jacobs M.A."/>
            <person name="Chang J."/>
            <person name="Rohmer L."/>
            <person name="D'Argenio D.A."/>
            <person name="Palmieri A."/>
            <person name="Levy R."/>
            <person name="Haugen E."/>
            <person name="Wong G.K."/>
            <person name="Brittnacher M.J."/>
            <person name="Burns J.L."/>
            <person name="Miller S.I."/>
            <person name="Olson M.V."/>
            <person name="Kaul R."/>
        </authorList>
    </citation>
    <scope>NUCLEOTIDE SEQUENCE</scope>
    <source>
        <strain evidence="2">PACS458</strain>
    </source>
</reference>
<feature type="compositionally biased region" description="Gly residues" evidence="1">
    <location>
        <begin position="1"/>
        <end position="11"/>
    </location>
</feature>
<gene>
    <name evidence="2" type="ORF">PACL_0069</name>
</gene>
<organism evidence="2">
    <name type="scientific">Pseudomonas aeruginosa</name>
    <dbReference type="NCBI Taxonomy" id="287"/>
    <lineage>
        <taxon>Bacteria</taxon>
        <taxon>Pseudomonadati</taxon>
        <taxon>Pseudomonadota</taxon>
        <taxon>Gammaproteobacteria</taxon>
        <taxon>Pseudomonadales</taxon>
        <taxon>Pseudomonadaceae</taxon>
        <taxon>Pseudomonas</taxon>
    </lineage>
</organism>
<proteinExistence type="predicted"/>
<feature type="region of interest" description="Disordered" evidence="1">
    <location>
        <begin position="1"/>
        <end position="25"/>
    </location>
</feature>
<name>B3G102_PSEAI</name>
<sequence length="405" mass="43233">MLGTEGKGGRPGAPTGTRPGRKRSEVHRVGFQLAALIALRQVRRGVFPDQQHRALGRIALVADVRWHRRDVAGTHDHPCPGRAIVLVGDIPDDLVGKLEEPLDPVVAVEHRQDELLGGRAEQAGLAHRTDRRVPGHVRARQVLEQVEGVQLALEAFRGVQLRLVLGDIEELAIHRQVVAQRRIARQSGHAPGGDAEALDGLGVVAALAAEGAAGLLRRGERIEAGVGPVVQDRLEGRHDLRRVELLGVVDASLAQDAIESARIEVDLSIVVARADHMVEVHPAVEEAPGHVAHHRAQEGVDRDQVRARLALGRPFDAGEVFVAREGEGTEPEAAVAGDRVGARGLDLVAGEGAGLFGGIEHGHDGSPCCSLAGAYLRQMSDHFSTESGPRIVCCRSTQGRVASKR</sequence>
<dbReference type="AlphaFoldDB" id="B3G102"/>
<evidence type="ECO:0000313" key="2">
    <source>
        <dbReference type="EMBL" id="ACD38714.1"/>
    </source>
</evidence>